<dbReference type="Gene3D" id="1.10.10.2840">
    <property type="entry name" value="PucR C-terminal helix-turn-helix domain"/>
    <property type="match status" value="1"/>
</dbReference>
<organism evidence="3 4">
    <name type="scientific">Actinospica acidithermotolerans</name>
    <dbReference type="NCBI Taxonomy" id="2828514"/>
    <lineage>
        <taxon>Bacteria</taxon>
        <taxon>Bacillati</taxon>
        <taxon>Actinomycetota</taxon>
        <taxon>Actinomycetes</taxon>
        <taxon>Catenulisporales</taxon>
        <taxon>Actinospicaceae</taxon>
        <taxon>Actinospica</taxon>
    </lineage>
</organism>
<proteinExistence type="inferred from homology"/>
<accession>A0A941E9U7</accession>
<feature type="domain" description="GAF" evidence="2">
    <location>
        <begin position="84"/>
        <end position="235"/>
    </location>
</feature>
<evidence type="ECO:0000313" key="3">
    <source>
        <dbReference type="EMBL" id="MBR7825189.1"/>
    </source>
</evidence>
<gene>
    <name evidence="3" type="ORF">KDK95_02645</name>
</gene>
<dbReference type="Proteomes" id="UP000676325">
    <property type="component" value="Unassembled WGS sequence"/>
</dbReference>
<dbReference type="InterPro" id="IPR003018">
    <property type="entry name" value="GAF"/>
</dbReference>
<evidence type="ECO:0000259" key="2">
    <source>
        <dbReference type="SMART" id="SM00065"/>
    </source>
</evidence>
<dbReference type="Pfam" id="PF13556">
    <property type="entry name" value="HTH_30"/>
    <property type="match status" value="1"/>
</dbReference>
<dbReference type="InterPro" id="IPR042070">
    <property type="entry name" value="PucR_C-HTH_sf"/>
</dbReference>
<dbReference type="SUPFAM" id="SSF55781">
    <property type="entry name" value="GAF domain-like"/>
    <property type="match status" value="1"/>
</dbReference>
<reference evidence="3" key="1">
    <citation type="submission" date="2021-04" db="EMBL/GenBank/DDBJ databases">
        <title>Genome based classification of Actinospica acidithermotolerans sp. nov., an actinobacterium isolated from an Indonesian hot spring.</title>
        <authorList>
            <person name="Kusuma A.B."/>
            <person name="Putra K.E."/>
            <person name="Nafisah S."/>
            <person name="Loh J."/>
            <person name="Nouioui I."/>
            <person name="Goodfellow M."/>
        </authorList>
    </citation>
    <scope>NUCLEOTIDE SEQUENCE</scope>
    <source>
        <strain evidence="3">MGRD01-02</strain>
    </source>
</reference>
<dbReference type="Pfam" id="PF17853">
    <property type="entry name" value="GGDEF_2"/>
    <property type="match status" value="1"/>
</dbReference>
<dbReference type="InterPro" id="IPR025736">
    <property type="entry name" value="PucR_C-HTH_dom"/>
</dbReference>
<dbReference type="PANTHER" id="PTHR33744">
    <property type="entry name" value="CARBOHYDRATE DIACID REGULATOR"/>
    <property type="match status" value="1"/>
</dbReference>
<evidence type="ECO:0000313" key="4">
    <source>
        <dbReference type="Proteomes" id="UP000676325"/>
    </source>
</evidence>
<dbReference type="SMART" id="SM00065">
    <property type="entry name" value="GAF"/>
    <property type="match status" value="1"/>
</dbReference>
<dbReference type="RefSeq" id="WP_212516347.1">
    <property type="nucleotide sequence ID" value="NZ_JAGSOH010000004.1"/>
</dbReference>
<dbReference type="Pfam" id="PF01590">
    <property type="entry name" value="GAF"/>
    <property type="match status" value="1"/>
</dbReference>
<comment type="caution">
    <text evidence="3">The sequence shown here is derived from an EMBL/GenBank/DDBJ whole genome shotgun (WGS) entry which is preliminary data.</text>
</comment>
<keyword evidence="4" id="KW-1185">Reference proteome</keyword>
<protein>
    <submittedName>
        <fullName evidence="3">GAF domain-containing protein</fullName>
    </submittedName>
</protein>
<name>A0A941E9U7_9ACTN</name>
<sequence length="629" mass="67047">MDSSVAVDDIVFLSLLARDAPAVEYDEPVRFARQAGASPERIAALEQARALALRVRTTIRDQRRRENELAALFETAGDLAGLRDLDDVLRAIVLRARKLLGTDVAYLSLHDEKAGDTYMRVTAGSVSAEFQRVRLGMGEGLGGLVAQTASPYATADYFNDDRFRHTRPIDSAVHDEGLVAILGVPLLAGGEVIGVLFASDRKVRPYTRDEVALLSSLATHAAIAIESANQLAETKAALAELAEASRVIREHSVAVERAAEAHEALTSLLLRGAGLCELADSVSEILGGAVCLLDAQGQVLQGSAADANTPEVQAAVVESERTGKAVFAARQHLWIAAVQAGGERLGTLAVRADASLDPSDQRILERAAMVTALRLLTERSVRDAEYQVRGELLTDLLDAADRPDPDSAALRERARRLNADLDAAHVIVVARAEDADRRRLTSAAAHLAATKHGLAGERAGTIVLLLPGTDPTAIARDVVHQLHAAIQRPVTAGAAGPGHGPLKPAQLFAEAEHCLSALLALGRIGDAASAADLGYVGLLLGGGQVPGFVESTLGPVIDYDARRSTDLLRTLEAYFACGGNLMRAKDILHVHVNTVTQRLDRIAKLLGPEWQSPDRALELQLALRLHRLR</sequence>
<comment type="similarity">
    <text evidence="1">Belongs to the CdaR family.</text>
</comment>
<evidence type="ECO:0000256" key="1">
    <source>
        <dbReference type="ARBA" id="ARBA00006754"/>
    </source>
</evidence>
<dbReference type="InterPro" id="IPR041522">
    <property type="entry name" value="CdaR_GGDEF"/>
</dbReference>
<dbReference type="PANTHER" id="PTHR33744:SF1">
    <property type="entry name" value="DNA-BINDING TRANSCRIPTIONAL ACTIVATOR ADER"/>
    <property type="match status" value="1"/>
</dbReference>
<dbReference type="Gene3D" id="3.30.450.40">
    <property type="match status" value="1"/>
</dbReference>
<dbReference type="AlphaFoldDB" id="A0A941E9U7"/>
<dbReference type="InterPro" id="IPR051448">
    <property type="entry name" value="CdaR-like_regulators"/>
</dbReference>
<dbReference type="EMBL" id="JAGSOH010000004">
    <property type="protein sequence ID" value="MBR7825189.1"/>
    <property type="molecule type" value="Genomic_DNA"/>
</dbReference>
<dbReference type="InterPro" id="IPR029016">
    <property type="entry name" value="GAF-like_dom_sf"/>
</dbReference>